<evidence type="ECO:0000256" key="1">
    <source>
        <dbReference type="SAM" id="Phobius"/>
    </source>
</evidence>
<feature type="transmembrane region" description="Helical" evidence="1">
    <location>
        <begin position="27"/>
        <end position="47"/>
    </location>
</feature>
<dbReference type="Pfam" id="PF02517">
    <property type="entry name" value="Rce1-like"/>
    <property type="match status" value="1"/>
</dbReference>
<evidence type="ECO:0000313" key="4">
    <source>
        <dbReference type="Proteomes" id="UP000320209"/>
    </source>
</evidence>
<dbReference type="OrthoDB" id="3693644at2"/>
<evidence type="ECO:0000259" key="2">
    <source>
        <dbReference type="Pfam" id="PF02517"/>
    </source>
</evidence>
<feature type="transmembrane region" description="Helical" evidence="1">
    <location>
        <begin position="241"/>
        <end position="259"/>
    </location>
</feature>
<dbReference type="RefSeq" id="WP_141779898.1">
    <property type="nucleotide sequence ID" value="NZ_VFOV01000001.1"/>
</dbReference>
<dbReference type="InterPro" id="IPR042150">
    <property type="entry name" value="MmRce1-like"/>
</dbReference>
<accession>A0A543A5K6</accession>
<dbReference type="GO" id="GO:0004175">
    <property type="term" value="F:endopeptidase activity"/>
    <property type="evidence" value="ECO:0007669"/>
    <property type="project" value="UniProtKB-ARBA"/>
</dbReference>
<feature type="transmembrane region" description="Helical" evidence="1">
    <location>
        <begin position="110"/>
        <end position="130"/>
    </location>
</feature>
<feature type="transmembrane region" description="Helical" evidence="1">
    <location>
        <begin position="271"/>
        <end position="289"/>
    </location>
</feature>
<keyword evidence="1" id="KW-0812">Transmembrane</keyword>
<proteinExistence type="predicted"/>
<keyword evidence="3" id="KW-0378">Hydrolase</keyword>
<keyword evidence="1" id="KW-0472">Membrane</keyword>
<dbReference type="EMBL" id="VFOV01000001">
    <property type="protein sequence ID" value="TQL67844.1"/>
    <property type="molecule type" value="Genomic_DNA"/>
</dbReference>
<evidence type="ECO:0000313" key="3">
    <source>
        <dbReference type="EMBL" id="TQL67844.1"/>
    </source>
</evidence>
<feature type="transmembrane region" description="Helical" evidence="1">
    <location>
        <begin position="142"/>
        <end position="163"/>
    </location>
</feature>
<reference evidence="3 4" key="1">
    <citation type="submission" date="2019-06" db="EMBL/GenBank/DDBJ databases">
        <title>Sequencing the genomes of 1000 actinobacteria strains.</title>
        <authorList>
            <person name="Klenk H.-P."/>
        </authorList>
    </citation>
    <scope>NUCLEOTIDE SEQUENCE [LARGE SCALE GENOMIC DNA]</scope>
    <source>
        <strain evidence="3 4">DSM 25218</strain>
    </source>
</reference>
<dbReference type="PANTHER" id="PTHR35797:SF1">
    <property type="entry name" value="PROTEASE"/>
    <property type="match status" value="1"/>
</dbReference>
<dbReference type="AlphaFoldDB" id="A0A543A5K6"/>
<dbReference type="Proteomes" id="UP000320209">
    <property type="component" value="Unassembled WGS sequence"/>
</dbReference>
<dbReference type="InterPro" id="IPR003675">
    <property type="entry name" value="Rce1/LyrA-like_dom"/>
</dbReference>
<keyword evidence="1" id="KW-1133">Transmembrane helix</keyword>
<name>A0A543A5K6_9ACTN</name>
<feature type="transmembrane region" description="Helical" evidence="1">
    <location>
        <begin position="213"/>
        <end position="234"/>
    </location>
</feature>
<gene>
    <name evidence="3" type="ORF">FB381_1732</name>
</gene>
<feature type="transmembrane region" description="Helical" evidence="1">
    <location>
        <begin position="67"/>
        <end position="90"/>
    </location>
</feature>
<keyword evidence="3" id="KW-0645">Protease</keyword>
<dbReference type="PANTHER" id="PTHR35797">
    <property type="entry name" value="PROTEASE-RELATED"/>
    <property type="match status" value="1"/>
</dbReference>
<dbReference type="GO" id="GO:0080120">
    <property type="term" value="P:CAAX-box protein maturation"/>
    <property type="evidence" value="ECO:0007669"/>
    <property type="project" value="UniProtKB-ARBA"/>
</dbReference>
<keyword evidence="4" id="KW-1185">Reference proteome</keyword>
<dbReference type="GO" id="GO:0006508">
    <property type="term" value="P:proteolysis"/>
    <property type="evidence" value="ECO:0007669"/>
    <property type="project" value="UniProtKB-KW"/>
</dbReference>
<comment type="caution">
    <text evidence="3">The sequence shown here is derived from an EMBL/GenBank/DDBJ whole genome shotgun (WGS) entry which is preliminary data.</text>
</comment>
<feature type="transmembrane region" description="Helical" evidence="1">
    <location>
        <begin position="183"/>
        <end position="201"/>
    </location>
</feature>
<organism evidence="3 4">
    <name type="scientific">Nocardioides albertanoniae</name>
    <dbReference type="NCBI Taxonomy" id="1175486"/>
    <lineage>
        <taxon>Bacteria</taxon>
        <taxon>Bacillati</taxon>
        <taxon>Actinomycetota</taxon>
        <taxon>Actinomycetes</taxon>
        <taxon>Propionibacteriales</taxon>
        <taxon>Nocardioidaceae</taxon>
        <taxon>Nocardioides</taxon>
    </lineage>
</organism>
<protein>
    <submittedName>
        <fullName evidence="3">CAAX prenyl protease-like protein</fullName>
    </submittedName>
</protein>
<sequence length="310" mass="33513">MTTTPPTTLSVVEPEAGLRAFVRRHELSTFFVLALAASWLAWTPYVLSGNGLGVWGFTFPGGVIGGQVLGMLPGAYLGPIGSAVLVTALASGRAGLRDWGRRLVRWRASWRWYAGILIGAPAAMILATQLTGGQMSQPSQTWLLVLAAYVPGLILQMITTGLAEEPGWRDFALPRLQRKVGPLGSAFVLGPIWALWHMPLFLTEWGGWPDAPWYRPLVFAGFCLTFGVIMTWVFNRTGQSLLLAMLLHTSVNNYASVASGELFPGVGHDHFQAALLVAATLGALVTIVATRGRLGYRRPAPESPRSPLPR</sequence>
<feature type="domain" description="CAAX prenyl protease 2/Lysostaphin resistance protein A-like" evidence="2">
    <location>
        <begin position="150"/>
        <end position="252"/>
    </location>
</feature>